<accession>A0A344LI12</accession>
<evidence type="ECO:0000313" key="2">
    <source>
        <dbReference type="Proteomes" id="UP000250434"/>
    </source>
</evidence>
<dbReference type="EMBL" id="CP015163">
    <property type="protein sequence ID" value="AXB47686.1"/>
    <property type="molecule type" value="Genomic_DNA"/>
</dbReference>
<gene>
    <name evidence="1" type="ORF">A4R43_38875</name>
</gene>
<organism evidence="1 2">
    <name type="scientific">Amycolatopsis albispora</name>
    <dbReference type="NCBI Taxonomy" id="1804986"/>
    <lineage>
        <taxon>Bacteria</taxon>
        <taxon>Bacillati</taxon>
        <taxon>Actinomycetota</taxon>
        <taxon>Actinomycetes</taxon>
        <taxon>Pseudonocardiales</taxon>
        <taxon>Pseudonocardiaceae</taxon>
        <taxon>Amycolatopsis</taxon>
    </lineage>
</organism>
<evidence type="ECO:0008006" key="3">
    <source>
        <dbReference type="Google" id="ProtNLM"/>
    </source>
</evidence>
<dbReference type="KEGG" id="aab:A4R43_38875"/>
<dbReference type="AlphaFoldDB" id="A0A344LI12"/>
<reference evidence="1 2" key="1">
    <citation type="submission" date="2016-04" db="EMBL/GenBank/DDBJ databases">
        <title>Complete genome sequence and analysis of deep-sea sediment isolate, Amycolatopsis sp. WP1.</title>
        <authorList>
            <person name="Wang H."/>
            <person name="Chen S."/>
            <person name="Wu Q."/>
        </authorList>
    </citation>
    <scope>NUCLEOTIDE SEQUENCE [LARGE SCALE GENOMIC DNA]</scope>
    <source>
        <strain evidence="1 2">WP1</strain>
    </source>
</reference>
<proteinExistence type="predicted"/>
<sequence>MGAGELTHGGASTAVDERDLPAGTVVLPTGRISAAKMYEPAGPVGPFNAVQLARLDEALTLATRETGLDFSVYLGELGEDSRAAAERLHASIGEGATDAVLIAVSPGERVVEVVTGERAFHRLPDRGAKLAVMSMVASFKEGDLVGGLVSGLRMMTDQAGPAPKN</sequence>
<protein>
    <recommendedName>
        <fullName evidence="3">DUF5130 domain-containing protein</fullName>
    </recommendedName>
</protein>
<dbReference type="Proteomes" id="UP000250434">
    <property type="component" value="Chromosome"/>
</dbReference>
<dbReference type="Gene3D" id="3.10.310.50">
    <property type="match status" value="1"/>
</dbReference>
<name>A0A344LI12_9PSEU</name>
<keyword evidence="2" id="KW-1185">Reference proteome</keyword>
<evidence type="ECO:0000313" key="1">
    <source>
        <dbReference type="EMBL" id="AXB47686.1"/>
    </source>
</evidence>
<dbReference type="RefSeq" id="WP_113696743.1">
    <property type="nucleotide sequence ID" value="NZ_CP015163.1"/>
</dbReference>
<dbReference type="InterPro" id="IPR033437">
    <property type="entry name" value="DUF5130"/>
</dbReference>
<dbReference type="OrthoDB" id="3214027at2"/>
<dbReference type="Pfam" id="PF17174">
    <property type="entry name" value="DUF5130"/>
    <property type="match status" value="1"/>
</dbReference>